<evidence type="ECO:0000313" key="2">
    <source>
        <dbReference type="EMBL" id="ADY58802.1"/>
    </source>
</evidence>
<keyword evidence="3" id="KW-1185">Reference proteome</keyword>
<protein>
    <submittedName>
        <fullName evidence="2">Uncharacterized protein</fullName>
    </submittedName>
</protein>
<feature type="region of interest" description="Disordered" evidence="1">
    <location>
        <begin position="1"/>
        <end position="60"/>
    </location>
</feature>
<evidence type="ECO:0000256" key="1">
    <source>
        <dbReference type="SAM" id="MobiDB-lite"/>
    </source>
</evidence>
<feature type="compositionally biased region" description="Basic and acidic residues" evidence="1">
    <location>
        <begin position="10"/>
        <end position="36"/>
    </location>
</feature>
<dbReference type="HOGENOM" id="CLU_1833715_0_0_0"/>
<dbReference type="EMBL" id="CP002546">
    <property type="protein sequence ID" value="ADY58802.1"/>
    <property type="molecule type" value="Genomic_DNA"/>
</dbReference>
<evidence type="ECO:0000313" key="3">
    <source>
        <dbReference type="Proteomes" id="UP000006860"/>
    </source>
</evidence>
<gene>
    <name evidence="2" type="ordered locus">Plabr_1187</name>
</gene>
<sequence length="140" mass="15356">MRNQFGLSCRNRDGKCHGTERSCGDGADRSSERGADAKGQFLHQKSDDPTAETNTGCPRESWQAGCSVLTLPDPAGETEDWSEDDDNQTHFPHRFVTAFIKKTAGRARCLPGESFRPDADLILVSPVWSRGIPLPIEPAL</sequence>
<dbReference type="STRING" id="756272.Plabr_1187"/>
<accession>F0SLR1</accession>
<reference evidence="3" key="1">
    <citation type="submission" date="2011-02" db="EMBL/GenBank/DDBJ databases">
        <title>The complete genome of Planctomyces brasiliensis DSM 5305.</title>
        <authorList>
            <person name="Lucas S."/>
            <person name="Copeland A."/>
            <person name="Lapidus A."/>
            <person name="Bruce D."/>
            <person name="Goodwin L."/>
            <person name="Pitluck S."/>
            <person name="Kyrpides N."/>
            <person name="Mavromatis K."/>
            <person name="Pagani I."/>
            <person name="Ivanova N."/>
            <person name="Ovchinnikova G."/>
            <person name="Lu M."/>
            <person name="Detter J.C."/>
            <person name="Han C."/>
            <person name="Land M."/>
            <person name="Hauser L."/>
            <person name="Markowitz V."/>
            <person name="Cheng J.-F."/>
            <person name="Hugenholtz P."/>
            <person name="Woyke T."/>
            <person name="Wu D."/>
            <person name="Tindall B."/>
            <person name="Pomrenke H.G."/>
            <person name="Brambilla E."/>
            <person name="Klenk H.-P."/>
            <person name="Eisen J.A."/>
        </authorList>
    </citation>
    <scope>NUCLEOTIDE SEQUENCE [LARGE SCALE GENOMIC DNA]</scope>
    <source>
        <strain evidence="3">ATCC 49424 / DSM 5305 / JCM 21570 / NBRC 103401 / IFAM 1448</strain>
    </source>
</reference>
<dbReference type="KEGG" id="pbs:Plabr_1187"/>
<dbReference type="Proteomes" id="UP000006860">
    <property type="component" value="Chromosome"/>
</dbReference>
<proteinExistence type="predicted"/>
<dbReference type="RefSeq" id="WP_013627535.1">
    <property type="nucleotide sequence ID" value="NC_015174.1"/>
</dbReference>
<organism evidence="2 3">
    <name type="scientific">Rubinisphaera brasiliensis (strain ATCC 49424 / DSM 5305 / JCM 21570 / IAM 15109 / NBRC 103401 / IFAM 1448)</name>
    <name type="common">Planctomyces brasiliensis</name>
    <dbReference type="NCBI Taxonomy" id="756272"/>
    <lineage>
        <taxon>Bacteria</taxon>
        <taxon>Pseudomonadati</taxon>
        <taxon>Planctomycetota</taxon>
        <taxon>Planctomycetia</taxon>
        <taxon>Planctomycetales</taxon>
        <taxon>Planctomycetaceae</taxon>
        <taxon>Rubinisphaera</taxon>
    </lineage>
</organism>
<name>F0SLR1_RUBBR</name>
<dbReference type="AlphaFoldDB" id="F0SLR1"/>